<comment type="caution">
    <text evidence="2">The sequence shown here is derived from an EMBL/GenBank/DDBJ whole genome shotgun (WGS) entry which is preliminary data.</text>
</comment>
<dbReference type="VEuPathDB" id="FungiDB:RhiirA1_476242"/>
<dbReference type="EMBL" id="LLXL01001400">
    <property type="protein sequence ID" value="PKK64654.1"/>
    <property type="molecule type" value="Genomic_DNA"/>
</dbReference>
<organism evidence="2 3">
    <name type="scientific">Rhizophagus irregularis</name>
    <dbReference type="NCBI Taxonomy" id="588596"/>
    <lineage>
        <taxon>Eukaryota</taxon>
        <taxon>Fungi</taxon>
        <taxon>Fungi incertae sedis</taxon>
        <taxon>Mucoromycota</taxon>
        <taxon>Glomeromycotina</taxon>
        <taxon>Glomeromycetes</taxon>
        <taxon>Glomerales</taxon>
        <taxon>Glomeraceae</taxon>
        <taxon>Rhizophagus</taxon>
    </lineage>
</organism>
<reference evidence="2 3" key="1">
    <citation type="submission" date="2016-04" db="EMBL/GenBank/DDBJ databases">
        <title>Genome analyses suggest a sexual origin of heterokaryosis in a supposedly ancient asexual fungus.</title>
        <authorList>
            <person name="Ropars J."/>
            <person name="Sedzielewska K."/>
            <person name="Noel J."/>
            <person name="Charron P."/>
            <person name="Farinelli L."/>
            <person name="Marton T."/>
            <person name="Kruger M."/>
            <person name="Pelin A."/>
            <person name="Brachmann A."/>
            <person name="Corradi N."/>
        </authorList>
    </citation>
    <scope>NUCLEOTIDE SEQUENCE [LARGE SCALE GENOMIC DNA]</scope>
    <source>
        <strain evidence="2 3">C2</strain>
    </source>
</reference>
<sequence>MEIFISRLKLLLDTLPTLNHLQLQRPSIYDSSWLCPSCNSATEDLQHLWECPCNLTEYKPRITHRALFRTFKTTLLDKFLHTPTSTVLPQTFDLDFLSLDCWSTTSSSVSYHWLTRGLIPSSLTSFLRAWFSNAQILDVIAPALKDFHFTIYVEIWICRSILFNAWEKSKGITISQKRSSTSQQRITTSPATSSPLSSSMASVSSDSWVSWVSSSIVQGGSWISYLDFLRRLTVQPLRLRVSFW</sequence>
<gene>
    <name evidence="2" type="ORF">RhiirC2_780301</name>
    <name evidence="1" type="ORF">RhiirC2_787197</name>
</gene>
<evidence type="ECO:0000313" key="3">
    <source>
        <dbReference type="Proteomes" id="UP000233469"/>
    </source>
</evidence>
<dbReference type="EMBL" id="LLXL01000667">
    <property type="protein sequence ID" value="PKK69969.1"/>
    <property type="molecule type" value="Genomic_DNA"/>
</dbReference>
<evidence type="ECO:0000313" key="1">
    <source>
        <dbReference type="EMBL" id="PKK64654.1"/>
    </source>
</evidence>
<dbReference type="Proteomes" id="UP000233469">
    <property type="component" value="Unassembled WGS sequence"/>
</dbReference>
<name>A0A2N1N7Z1_9GLOM</name>
<protein>
    <submittedName>
        <fullName evidence="2">Uncharacterized protein</fullName>
    </submittedName>
</protein>
<proteinExistence type="predicted"/>
<dbReference type="AlphaFoldDB" id="A0A2N1N7Z1"/>
<accession>A0A2N1N7Z1</accession>
<evidence type="ECO:0000313" key="2">
    <source>
        <dbReference type="EMBL" id="PKK69969.1"/>
    </source>
</evidence>
<reference evidence="2 3" key="2">
    <citation type="submission" date="2017-10" db="EMBL/GenBank/DDBJ databases">
        <title>Extensive intraspecific genome diversity in a model arbuscular mycorrhizal fungus.</title>
        <authorList>
            <person name="Chen E.C.H."/>
            <person name="Morin E."/>
            <person name="Baudet D."/>
            <person name="Noel J."/>
            <person name="Ndikumana S."/>
            <person name="Charron P."/>
            <person name="St-Onge C."/>
            <person name="Giorgi J."/>
            <person name="Grigoriev I.V."/>
            <person name="Roux C."/>
            <person name="Martin F.M."/>
            <person name="Corradi N."/>
        </authorList>
    </citation>
    <scope>NUCLEOTIDE SEQUENCE [LARGE SCALE GENOMIC DNA]</scope>
    <source>
        <strain evidence="2 3">C2</strain>
    </source>
</reference>